<gene>
    <name evidence="1" type="ORF">PENNAL_c0492G10500</name>
</gene>
<keyword evidence="2" id="KW-1185">Reference proteome</keyword>
<dbReference type="EMBL" id="MOOB01000492">
    <property type="protein sequence ID" value="OQE52228.1"/>
    <property type="molecule type" value="Genomic_DNA"/>
</dbReference>
<comment type="caution">
    <text evidence="1">The sequence shown here is derived from an EMBL/GenBank/DDBJ whole genome shotgun (WGS) entry which is preliminary data.</text>
</comment>
<proteinExistence type="predicted"/>
<dbReference type="Proteomes" id="UP000191691">
    <property type="component" value="Unassembled WGS sequence"/>
</dbReference>
<evidence type="ECO:0000313" key="2">
    <source>
        <dbReference type="Proteomes" id="UP000191691"/>
    </source>
</evidence>
<protein>
    <submittedName>
        <fullName evidence="1">Uncharacterized protein</fullName>
    </submittedName>
</protein>
<reference evidence="2" key="1">
    <citation type="journal article" date="2017" name="Nat. Microbiol.">
        <title>Global analysis of biosynthetic gene clusters reveals vast potential of secondary metabolite production in Penicillium species.</title>
        <authorList>
            <person name="Nielsen J.C."/>
            <person name="Grijseels S."/>
            <person name="Prigent S."/>
            <person name="Ji B."/>
            <person name="Dainat J."/>
            <person name="Nielsen K.F."/>
            <person name="Frisvad J.C."/>
            <person name="Workman M."/>
            <person name="Nielsen J."/>
        </authorList>
    </citation>
    <scope>NUCLEOTIDE SEQUENCE [LARGE SCALE GENOMIC DNA]</scope>
    <source>
        <strain evidence="2">IBT 13039</strain>
    </source>
</reference>
<dbReference type="AlphaFoldDB" id="A0A1V6VNJ4"/>
<sequence length="46" mass="5044">MTPFVAADSIYFRFCRFNGWSGMSGIPSNPNTMGDASAVLRSWAIL</sequence>
<evidence type="ECO:0000313" key="1">
    <source>
        <dbReference type="EMBL" id="OQE52228.1"/>
    </source>
</evidence>
<accession>A0A1V6VNJ4</accession>
<name>A0A1V6VNJ4_PENNA</name>
<feature type="non-terminal residue" evidence="1">
    <location>
        <position position="46"/>
    </location>
</feature>
<organism evidence="1 2">
    <name type="scientific">Penicillium nalgiovense</name>
    <dbReference type="NCBI Taxonomy" id="60175"/>
    <lineage>
        <taxon>Eukaryota</taxon>
        <taxon>Fungi</taxon>
        <taxon>Dikarya</taxon>
        <taxon>Ascomycota</taxon>
        <taxon>Pezizomycotina</taxon>
        <taxon>Eurotiomycetes</taxon>
        <taxon>Eurotiomycetidae</taxon>
        <taxon>Eurotiales</taxon>
        <taxon>Aspergillaceae</taxon>
        <taxon>Penicillium</taxon>
    </lineage>
</organism>